<proteinExistence type="predicted"/>
<gene>
    <name evidence="1" type="ORF">ENO26_07725</name>
</gene>
<reference evidence="1" key="1">
    <citation type="journal article" date="2020" name="mSystems">
        <title>Genome- and Community-Level Interaction Insights into Carbon Utilization and Element Cycling Functions of Hydrothermarchaeota in Hydrothermal Sediment.</title>
        <authorList>
            <person name="Zhou Z."/>
            <person name="Liu Y."/>
            <person name="Xu W."/>
            <person name="Pan J."/>
            <person name="Luo Z.H."/>
            <person name="Li M."/>
        </authorList>
    </citation>
    <scope>NUCLEOTIDE SEQUENCE [LARGE SCALE GENOMIC DNA]</scope>
    <source>
        <strain evidence="1">SpSt-125</strain>
    </source>
</reference>
<sequence>MISLSEFEKLLKDLGFETVVRGSILEARKGDAKLKARLERDKLRIETSDYGESCLRDYDAIYKGLIELDAKPEAIYLMSPYIYSYEKKRGITKKLLKKLGIEANEIYSGYCG</sequence>
<protein>
    <submittedName>
        <fullName evidence="1">Uncharacterized protein</fullName>
    </submittedName>
</protein>
<accession>A0A7J2U590</accession>
<comment type="caution">
    <text evidence="1">The sequence shown here is derived from an EMBL/GenBank/DDBJ whole genome shotgun (WGS) entry which is preliminary data.</text>
</comment>
<organism evidence="1">
    <name type="scientific">Ignisphaera aggregans</name>
    <dbReference type="NCBI Taxonomy" id="334771"/>
    <lineage>
        <taxon>Archaea</taxon>
        <taxon>Thermoproteota</taxon>
        <taxon>Thermoprotei</taxon>
        <taxon>Desulfurococcales</taxon>
        <taxon>Desulfurococcaceae</taxon>
        <taxon>Ignisphaera</taxon>
    </lineage>
</organism>
<dbReference type="EMBL" id="DSEU01000051">
    <property type="protein sequence ID" value="HEM67433.1"/>
    <property type="molecule type" value="Genomic_DNA"/>
</dbReference>
<evidence type="ECO:0000313" key="1">
    <source>
        <dbReference type="EMBL" id="HEM67433.1"/>
    </source>
</evidence>
<dbReference type="AlphaFoldDB" id="A0A7J2U590"/>
<name>A0A7J2U590_9CREN</name>